<evidence type="ECO:0000259" key="2">
    <source>
        <dbReference type="Pfam" id="PF01458"/>
    </source>
</evidence>
<dbReference type="SUPFAM" id="SSF101960">
    <property type="entry name" value="Stabilizer of iron transporter SufD"/>
    <property type="match status" value="1"/>
</dbReference>
<feature type="domain" description="SUF system FeS cluster assembly SufBD core" evidence="2">
    <location>
        <begin position="222"/>
        <end position="464"/>
    </location>
</feature>
<evidence type="ECO:0000259" key="3">
    <source>
        <dbReference type="Pfam" id="PF19295"/>
    </source>
</evidence>
<dbReference type="eggNOG" id="COG0719">
    <property type="taxonomic scope" value="Bacteria"/>
</dbReference>
<gene>
    <name evidence="4" type="ORF">SJ05684_c16070</name>
</gene>
<proteinExistence type="inferred from homology"/>
<comment type="similarity">
    <text evidence="1">Belongs to the iron-sulfur cluster assembly SufBD family.</text>
</comment>
<dbReference type="Pfam" id="PF19295">
    <property type="entry name" value="SufBD_N"/>
    <property type="match status" value="1"/>
</dbReference>
<dbReference type="AlphaFoldDB" id="A0A249PCQ8"/>
<organism evidence="4 5">
    <name type="scientific">Sinorhizobium sojae CCBAU 05684</name>
    <dbReference type="NCBI Taxonomy" id="716928"/>
    <lineage>
        <taxon>Bacteria</taxon>
        <taxon>Pseudomonadati</taxon>
        <taxon>Pseudomonadota</taxon>
        <taxon>Alphaproteobacteria</taxon>
        <taxon>Hyphomicrobiales</taxon>
        <taxon>Rhizobiaceae</taxon>
        <taxon>Sinorhizobium/Ensifer group</taxon>
        <taxon>Sinorhizobium</taxon>
    </lineage>
</organism>
<dbReference type="PANTHER" id="PTHR30508">
    <property type="entry name" value="FES CLUSTER ASSEMBLY PROTEIN SUF"/>
    <property type="match status" value="1"/>
</dbReference>
<evidence type="ECO:0000256" key="1">
    <source>
        <dbReference type="ARBA" id="ARBA00043967"/>
    </source>
</evidence>
<dbReference type="InterPro" id="IPR037284">
    <property type="entry name" value="SUF_FeS_clus_asmbl_SufBD_sf"/>
</dbReference>
<feature type="domain" description="SUF system FeS cluster assembly SufBD N-terminal" evidence="3">
    <location>
        <begin position="156"/>
        <end position="214"/>
    </location>
</feature>
<name>A0A249PCQ8_9HYPH</name>
<accession>A0A249PCQ8</accession>
<dbReference type="NCBIfam" id="NF008773">
    <property type="entry name" value="PRK11814.1"/>
    <property type="match status" value="1"/>
</dbReference>
<dbReference type="NCBIfam" id="TIGR01980">
    <property type="entry name" value="sufB"/>
    <property type="match status" value="1"/>
</dbReference>
<dbReference type="STRING" id="716928.GCA_000261485_02686"/>
<dbReference type="InterPro" id="IPR045595">
    <property type="entry name" value="SufBD_N"/>
</dbReference>
<keyword evidence="5" id="KW-1185">Reference proteome</keyword>
<dbReference type="InterPro" id="IPR000825">
    <property type="entry name" value="SUF_FeS_clus_asmbl_SufBD_core"/>
</dbReference>
<dbReference type="Proteomes" id="UP000217211">
    <property type="component" value="Chromosome"/>
</dbReference>
<sequence length="493" mass="55226">MENDMPAVQETIDQVRQIDVDQYKYGFETKIEMDKAPKGLSEDIIRFISSKKNEPGWMLEWRLEAYRRWLTMDEPSWARVRYPKIDFNEIHYYAAPKGTTGPRSLDEVDPELLKVYEKLGIPLREQEVLAGVQKSKIAVDAVFDSVSVVTTFKEELKKAGVIFMSISEAMREHPDLVRKYLGTVVPQSDNFYATLNSAVFTDGSFVYVPKGVRCPMELSTYFRINEKNTGQFERTLIIADEGAYVSYLEGCTAPQRDENQLHAAVVELIALDDAEIKYSTVQNWYPGDKEGKGGIYNFVTKRGDCRGKNSKISWTQVETGSAITWKYPSCILRGDGSRGEFYSIAVSNGHQQVDSGTKMIHLGKNTSSRIISKGIAAGVSDNTYRGQVSAHRKAENARNFTQCDSLLIGDKCGAHTVPYIEAKNSTAQFEHEATTSKISEDQLFYCLQRGIPEEAAIALIVNGFVKEVIQELPMEFAVEAQKLIGISLEGSVG</sequence>
<dbReference type="KEGG" id="esj:SJ05684_c16070"/>
<evidence type="ECO:0000313" key="5">
    <source>
        <dbReference type="Proteomes" id="UP000217211"/>
    </source>
</evidence>
<dbReference type="GO" id="GO:0016226">
    <property type="term" value="P:iron-sulfur cluster assembly"/>
    <property type="evidence" value="ECO:0007669"/>
    <property type="project" value="InterPro"/>
</dbReference>
<dbReference type="Pfam" id="PF01458">
    <property type="entry name" value="SUFBD_core"/>
    <property type="match status" value="1"/>
</dbReference>
<reference evidence="4 5" key="1">
    <citation type="submission" date="2017-08" db="EMBL/GenBank/DDBJ databases">
        <title>Multipartite genome sequences of Sinorhizobium species nodulating soybeans.</title>
        <authorList>
            <person name="Tian C.F."/>
        </authorList>
    </citation>
    <scope>NUCLEOTIDE SEQUENCE [LARGE SCALE GENOMIC DNA]</scope>
    <source>
        <strain evidence="4 5">CCBAU 05684</strain>
    </source>
</reference>
<evidence type="ECO:0000313" key="4">
    <source>
        <dbReference type="EMBL" id="ASY63049.1"/>
    </source>
</evidence>
<protein>
    <submittedName>
        <fullName evidence="4">Iron-sulfur cluster assembly protein SufB</fullName>
    </submittedName>
</protein>
<dbReference type="EMBL" id="CP023067">
    <property type="protein sequence ID" value="ASY63049.1"/>
    <property type="molecule type" value="Genomic_DNA"/>
</dbReference>
<dbReference type="PANTHER" id="PTHR30508:SF1">
    <property type="entry name" value="UPF0051 PROTEIN ABCI8, CHLOROPLASTIC-RELATED"/>
    <property type="match status" value="1"/>
</dbReference>
<dbReference type="InterPro" id="IPR010231">
    <property type="entry name" value="SUF_FeS_clus_asmbl_SufB"/>
</dbReference>
<dbReference type="InterPro" id="IPR055346">
    <property type="entry name" value="Fe-S_cluster_assembly_SufBD"/>
</dbReference>